<dbReference type="EMBL" id="JAGEPF010000006">
    <property type="protein sequence ID" value="MBO2458130.1"/>
    <property type="molecule type" value="Genomic_DNA"/>
</dbReference>
<dbReference type="RefSeq" id="WP_208239836.1">
    <property type="nucleotide sequence ID" value="NZ_JAGEPF010000006.1"/>
</dbReference>
<accession>A0ABS3RMZ7</accession>
<proteinExistence type="predicted"/>
<sequence length="182" mass="20356">MDADLHATRAAARRGAWRALARLDDPRKLVLCARVSGEPNKIRVTLLREDGSGNDYTPPGEYEGTADRYLRIPTAFWTNGKAYGQLKLPGLAMLLVLLAEKPWVSLPAERTPQWYGWSADTTERGLRELLTLGLAERRESYKEAPLTPTGSTLFHQYNLKRWLRPPAGQRPDRTTGGKGTAK</sequence>
<keyword evidence="2" id="KW-1185">Reference proteome</keyword>
<evidence type="ECO:0000313" key="2">
    <source>
        <dbReference type="Proteomes" id="UP000680206"/>
    </source>
</evidence>
<organism evidence="1 2">
    <name type="scientific">Actinomadura violacea</name>
    <dbReference type="NCBI Taxonomy" id="2819934"/>
    <lineage>
        <taxon>Bacteria</taxon>
        <taxon>Bacillati</taxon>
        <taxon>Actinomycetota</taxon>
        <taxon>Actinomycetes</taxon>
        <taxon>Streptosporangiales</taxon>
        <taxon>Thermomonosporaceae</taxon>
        <taxon>Actinomadura</taxon>
    </lineage>
</organism>
<protein>
    <submittedName>
        <fullName evidence="1">Uncharacterized protein</fullName>
    </submittedName>
</protein>
<evidence type="ECO:0000313" key="1">
    <source>
        <dbReference type="EMBL" id="MBO2458130.1"/>
    </source>
</evidence>
<gene>
    <name evidence="1" type="ORF">J4709_11155</name>
</gene>
<dbReference type="Proteomes" id="UP000680206">
    <property type="component" value="Unassembled WGS sequence"/>
</dbReference>
<comment type="caution">
    <text evidence="1">The sequence shown here is derived from an EMBL/GenBank/DDBJ whole genome shotgun (WGS) entry which is preliminary data.</text>
</comment>
<name>A0ABS3RMZ7_9ACTN</name>
<reference evidence="1 2" key="1">
    <citation type="submission" date="2021-03" db="EMBL/GenBank/DDBJ databases">
        <title>Actinomadura violae sp. nov., isolated from lichen in Thailand.</title>
        <authorList>
            <person name="Kanchanasin P."/>
            <person name="Saeng-In P."/>
            <person name="Phongsopitanun W."/>
            <person name="Yuki M."/>
            <person name="Kudo T."/>
            <person name="Ohkuma M."/>
            <person name="Tanasupawat S."/>
        </authorList>
    </citation>
    <scope>NUCLEOTIDE SEQUENCE [LARGE SCALE GENOMIC DNA]</scope>
    <source>
        <strain evidence="1 2">LCR2-06</strain>
    </source>
</reference>